<dbReference type="PANTHER" id="PTHR34388">
    <property type="entry name" value="DNA POLYMERASE III SUBUNIT DELTA"/>
    <property type="match status" value="1"/>
</dbReference>
<dbReference type="PANTHER" id="PTHR34388:SF1">
    <property type="entry name" value="DNA POLYMERASE III SUBUNIT DELTA"/>
    <property type="match status" value="1"/>
</dbReference>
<name>A0ABY7GQD6_9GAMM</name>
<evidence type="ECO:0000256" key="4">
    <source>
        <dbReference type="ARBA" id="ARBA00022695"/>
    </source>
</evidence>
<evidence type="ECO:0000259" key="11">
    <source>
        <dbReference type="Pfam" id="PF14840"/>
    </source>
</evidence>
<evidence type="ECO:0000259" key="10">
    <source>
        <dbReference type="Pfam" id="PF06144"/>
    </source>
</evidence>
<dbReference type="InterPro" id="IPR008921">
    <property type="entry name" value="DNA_pol3_clamp-load_cplx_C"/>
</dbReference>
<dbReference type="Proteomes" id="UP001162780">
    <property type="component" value="Chromosome"/>
</dbReference>
<dbReference type="Gene3D" id="1.10.8.60">
    <property type="match status" value="1"/>
</dbReference>
<keyword evidence="3 12" id="KW-0808">Transferase</keyword>
<dbReference type="SUPFAM" id="SSF48019">
    <property type="entry name" value="post-AAA+ oligomerization domain-like"/>
    <property type="match status" value="1"/>
</dbReference>
<reference evidence="12" key="1">
    <citation type="submission" date="2022-11" db="EMBL/GenBank/DDBJ databases">
        <title>Methylomonas rapida sp. nov., Carotenoid-Producing Obligate Methanotrophs with High Growth Characteristics and Biotechnological Potential.</title>
        <authorList>
            <person name="Tikhonova E.N."/>
            <person name="Suleimanov R.Z."/>
            <person name="Miroshnikov K."/>
            <person name="Oshkin I.Y."/>
            <person name="Belova S.E."/>
            <person name="Danilova O.V."/>
            <person name="Ashikhmin A."/>
            <person name="Konopkin A."/>
            <person name="But S.Y."/>
            <person name="Khmelenina V.N."/>
            <person name="Kuznetsov N."/>
            <person name="Pimenov N.V."/>
            <person name="Dedysh S.N."/>
        </authorList>
    </citation>
    <scope>NUCLEOTIDE SEQUENCE</scope>
    <source>
        <strain evidence="12">MP1</strain>
    </source>
</reference>
<evidence type="ECO:0000313" key="13">
    <source>
        <dbReference type="Proteomes" id="UP001162780"/>
    </source>
</evidence>
<dbReference type="CDD" id="cd18138">
    <property type="entry name" value="HLD_clamp_pol_III_delta"/>
    <property type="match status" value="1"/>
</dbReference>
<keyword evidence="6" id="KW-0239">DNA-directed DNA polymerase</keyword>
<dbReference type="InterPro" id="IPR027417">
    <property type="entry name" value="P-loop_NTPase"/>
</dbReference>
<sequence>MRLKTEQLDAALKQGLQPLYLISGDEPLQVGEAADAIRAAARMADYTVREVISIDHGNEWPQLAMEADSLSIFAEKKLIDLRLPSGKPGAEGSKALIRYCQHLPADTILLITCAKLDSASQKAQWFQAIDNVGTVVQVWPLQGQELLNWLQRRAERKGMRIDHDAAKILASRIEGNLLAAAQEIEKLYILHGTGSISKTTVEDAVADSARFDVFKLTDALLAGKFNRTVKILNGLSAEGIAAPVVLWALSREIRSLFNVKTDLKQGANTESVFKKHQIWDKRKQLMQDALRRLNLTQIHALLVLCAKADREIKGQSQGDAWETLFEICLASCRPDFAKQRFRV</sequence>
<evidence type="ECO:0000256" key="1">
    <source>
        <dbReference type="ARBA" id="ARBA00012417"/>
    </source>
</evidence>
<feature type="domain" description="DNA polymerase III delta N-terminal" evidence="10">
    <location>
        <begin position="20"/>
        <end position="137"/>
    </location>
</feature>
<evidence type="ECO:0000313" key="12">
    <source>
        <dbReference type="EMBL" id="WAR46716.1"/>
    </source>
</evidence>
<evidence type="ECO:0000256" key="2">
    <source>
        <dbReference type="ARBA" id="ARBA00017703"/>
    </source>
</evidence>
<evidence type="ECO:0000256" key="7">
    <source>
        <dbReference type="ARBA" id="ARBA00034754"/>
    </source>
</evidence>
<dbReference type="EC" id="2.7.7.7" evidence="1 9"/>
<keyword evidence="13" id="KW-1185">Reference proteome</keyword>
<gene>
    <name evidence="12" type="primary">holA</name>
    <name evidence="12" type="ORF">NM686_009440</name>
</gene>
<evidence type="ECO:0000256" key="3">
    <source>
        <dbReference type="ARBA" id="ARBA00022679"/>
    </source>
</evidence>
<dbReference type="Pfam" id="PF14840">
    <property type="entry name" value="DNA_pol3_delt_C"/>
    <property type="match status" value="1"/>
</dbReference>
<dbReference type="InterPro" id="IPR032780">
    <property type="entry name" value="DNA_pol3_delt_C"/>
</dbReference>
<dbReference type="SUPFAM" id="SSF52540">
    <property type="entry name" value="P-loop containing nucleoside triphosphate hydrolases"/>
    <property type="match status" value="1"/>
</dbReference>
<comment type="similarity">
    <text evidence="7">Belongs to the DNA polymerase HolA subunit family.</text>
</comment>
<proteinExistence type="inferred from homology"/>
<dbReference type="EMBL" id="CP113517">
    <property type="protein sequence ID" value="WAR46716.1"/>
    <property type="molecule type" value="Genomic_DNA"/>
</dbReference>
<accession>A0ABY7GQD6</accession>
<dbReference type="Pfam" id="PF06144">
    <property type="entry name" value="DNA_pol3_delta"/>
    <property type="match status" value="1"/>
</dbReference>
<evidence type="ECO:0000256" key="6">
    <source>
        <dbReference type="ARBA" id="ARBA00022932"/>
    </source>
</evidence>
<dbReference type="InterPro" id="IPR010372">
    <property type="entry name" value="DNA_pol3_delta_N"/>
</dbReference>
<dbReference type="Gene3D" id="1.20.272.10">
    <property type="match status" value="1"/>
</dbReference>
<comment type="catalytic activity">
    <reaction evidence="8">
        <text>DNA(n) + a 2'-deoxyribonucleoside 5'-triphosphate = DNA(n+1) + diphosphate</text>
        <dbReference type="Rhea" id="RHEA:22508"/>
        <dbReference type="Rhea" id="RHEA-COMP:17339"/>
        <dbReference type="Rhea" id="RHEA-COMP:17340"/>
        <dbReference type="ChEBI" id="CHEBI:33019"/>
        <dbReference type="ChEBI" id="CHEBI:61560"/>
        <dbReference type="ChEBI" id="CHEBI:173112"/>
        <dbReference type="EC" id="2.7.7.7"/>
    </reaction>
</comment>
<protein>
    <recommendedName>
        <fullName evidence="2 9">DNA polymerase III subunit delta</fullName>
        <ecNumber evidence="1 9">2.7.7.7</ecNumber>
    </recommendedName>
</protein>
<evidence type="ECO:0000256" key="9">
    <source>
        <dbReference type="NCBIfam" id="TIGR01128"/>
    </source>
</evidence>
<dbReference type="RefSeq" id="WP_255187629.1">
    <property type="nucleotide sequence ID" value="NZ_CP113517.1"/>
</dbReference>
<keyword evidence="4 12" id="KW-0548">Nucleotidyltransferase</keyword>
<dbReference type="NCBIfam" id="TIGR01128">
    <property type="entry name" value="holA"/>
    <property type="match status" value="1"/>
</dbReference>
<organism evidence="12 13">
    <name type="scientific">Methylomonas rapida</name>
    <dbReference type="NCBI Taxonomy" id="2963939"/>
    <lineage>
        <taxon>Bacteria</taxon>
        <taxon>Pseudomonadati</taxon>
        <taxon>Pseudomonadota</taxon>
        <taxon>Gammaproteobacteria</taxon>
        <taxon>Methylococcales</taxon>
        <taxon>Methylococcaceae</taxon>
        <taxon>Methylomonas</taxon>
    </lineage>
</organism>
<evidence type="ECO:0000256" key="5">
    <source>
        <dbReference type="ARBA" id="ARBA00022705"/>
    </source>
</evidence>
<dbReference type="InterPro" id="IPR005790">
    <property type="entry name" value="DNA_polIII_delta"/>
</dbReference>
<keyword evidence="5" id="KW-0235">DNA replication</keyword>
<dbReference type="GO" id="GO:0003887">
    <property type="term" value="F:DNA-directed DNA polymerase activity"/>
    <property type="evidence" value="ECO:0007669"/>
    <property type="project" value="UniProtKB-EC"/>
</dbReference>
<dbReference type="Gene3D" id="3.40.50.300">
    <property type="entry name" value="P-loop containing nucleotide triphosphate hydrolases"/>
    <property type="match status" value="1"/>
</dbReference>
<evidence type="ECO:0000256" key="8">
    <source>
        <dbReference type="ARBA" id="ARBA00049244"/>
    </source>
</evidence>
<feature type="domain" description="DNA polymerase III subunit delta C-terminal" evidence="11">
    <location>
        <begin position="214"/>
        <end position="333"/>
    </location>
</feature>